<accession>A0A165UDM8</accession>
<dbReference type="InterPro" id="IPR011701">
    <property type="entry name" value="MFS"/>
</dbReference>
<evidence type="ECO:0000256" key="1">
    <source>
        <dbReference type="ARBA" id="ARBA00004141"/>
    </source>
</evidence>
<sequence>MSTAQSFEAVILEEPTFREQNAEKRPPTGVNEKVAIQPGDSVLDPPPDGGTRAWLCVLGCHLALFSTFGTVNSYGVFQEYYGTNLLASTSTSVISLIGALQLFFLYGLGPIAGPIFDAHGSAVLLPVGSFFVILSMMMWSICQENKVYQFFLSQGVLFRIGISMVFNPALAVMAHWFRHRRAFAIGICASGSSLGGVVYPVMLQRLIPAIGFGWAVRVTVFVNLACLTVSCITIRGRLPHKRHIAWTSLVDLDGFRDLKYTLTAIGSFLTLYAFHIPFFYIQVYATYEGVPTRLVKYLLPIMNIASFPSRVLPDMVADRFGVLNVLVPCTILSGIFSLSIWLPSRGAIPITIFSALYGLGSGASATLLPAYIATITPMEVYGARVGSINMIAAVAALVGMPTAGSFVNVVGQHDFDGLIIFTGVMILAGGVTIGAAHVVQTRNLFAKV</sequence>
<comment type="subcellular location">
    <subcellularLocation>
        <location evidence="1">Membrane</location>
        <topology evidence="1">Multi-pass membrane protein</topology>
    </subcellularLocation>
</comment>
<dbReference type="InParanoid" id="A0A165UDM8"/>
<feature type="transmembrane region" description="Helical" evidence="4">
    <location>
        <begin position="120"/>
        <end position="141"/>
    </location>
</feature>
<evidence type="ECO:0000259" key="5">
    <source>
        <dbReference type="PROSITE" id="PS50850"/>
    </source>
</evidence>
<name>A0A165UDM8_9AGAM</name>
<feature type="region of interest" description="Disordered" evidence="3">
    <location>
        <begin position="18"/>
        <end position="42"/>
    </location>
</feature>
<keyword evidence="4" id="KW-0812">Transmembrane</keyword>
<evidence type="ECO:0000256" key="4">
    <source>
        <dbReference type="SAM" id="Phobius"/>
    </source>
</evidence>
<feature type="transmembrane region" description="Helical" evidence="4">
    <location>
        <begin position="147"/>
        <end position="170"/>
    </location>
</feature>
<proteinExistence type="inferred from homology"/>
<keyword evidence="4" id="KW-1133">Transmembrane helix</keyword>
<dbReference type="EMBL" id="KV425559">
    <property type="protein sequence ID" value="KZT27995.1"/>
    <property type="molecule type" value="Genomic_DNA"/>
</dbReference>
<evidence type="ECO:0000256" key="2">
    <source>
        <dbReference type="ARBA" id="ARBA00006727"/>
    </source>
</evidence>
<evidence type="ECO:0000313" key="6">
    <source>
        <dbReference type="EMBL" id="KZT27995.1"/>
    </source>
</evidence>
<evidence type="ECO:0000256" key="3">
    <source>
        <dbReference type="SAM" id="MobiDB-lite"/>
    </source>
</evidence>
<dbReference type="PROSITE" id="PS50850">
    <property type="entry name" value="MFS"/>
    <property type="match status" value="1"/>
</dbReference>
<feature type="transmembrane region" description="Helical" evidence="4">
    <location>
        <begin position="86"/>
        <end position="108"/>
    </location>
</feature>
<organism evidence="6 7">
    <name type="scientific">Neolentinus lepideus HHB14362 ss-1</name>
    <dbReference type="NCBI Taxonomy" id="1314782"/>
    <lineage>
        <taxon>Eukaryota</taxon>
        <taxon>Fungi</taxon>
        <taxon>Dikarya</taxon>
        <taxon>Basidiomycota</taxon>
        <taxon>Agaricomycotina</taxon>
        <taxon>Agaricomycetes</taxon>
        <taxon>Gloeophyllales</taxon>
        <taxon>Gloeophyllaceae</taxon>
        <taxon>Neolentinus</taxon>
    </lineage>
</organism>
<feature type="domain" description="Major facilitator superfamily (MFS) profile" evidence="5">
    <location>
        <begin position="259"/>
        <end position="448"/>
    </location>
</feature>
<keyword evidence="7" id="KW-1185">Reference proteome</keyword>
<dbReference type="Gene3D" id="1.20.1250.20">
    <property type="entry name" value="MFS general substrate transporter like domains"/>
    <property type="match status" value="2"/>
</dbReference>
<dbReference type="AlphaFoldDB" id="A0A165UDM8"/>
<dbReference type="Pfam" id="PF07690">
    <property type="entry name" value="MFS_1"/>
    <property type="match status" value="1"/>
</dbReference>
<dbReference type="InterPro" id="IPR036259">
    <property type="entry name" value="MFS_trans_sf"/>
</dbReference>
<reference evidence="6 7" key="1">
    <citation type="journal article" date="2016" name="Mol. Biol. Evol.">
        <title>Comparative Genomics of Early-Diverging Mushroom-Forming Fungi Provides Insights into the Origins of Lignocellulose Decay Capabilities.</title>
        <authorList>
            <person name="Nagy L.G."/>
            <person name="Riley R."/>
            <person name="Tritt A."/>
            <person name="Adam C."/>
            <person name="Daum C."/>
            <person name="Floudas D."/>
            <person name="Sun H."/>
            <person name="Yadav J.S."/>
            <person name="Pangilinan J."/>
            <person name="Larsson K.H."/>
            <person name="Matsuura K."/>
            <person name="Barry K."/>
            <person name="Labutti K."/>
            <person name="Kuo R."/>
            <person name="Ohm R.A."/>
            <person name="Bhattacharya S.S."/>
            <person name="Shirouzu T."/>
            <person name="Yoshinaga Y."/>
            <person name="Martin F.M."/>
            <person name="Grigoriev I.V."/>
            <person name="Hibbett D.S."/>
        </authorList>
    </citation>
    <scope>NUCLEOTIDE SEQUENCE [LARGE SCALE GENOMIC DNA]</scope>
    <source>
        <strain evidence="6 7">HHB14362 ss-1</strain>
    </source>
</reference>
<gene>
    <name evidence="6" type="ORF">NEOLEDRAFT_1233338</name>
</gene>
<dbReference type="GO" id="GO:0016020">
    <property type="term" value="C:membrane"/>
    <property type="evidence" value="ECO:0007669"/>
    <property type="project" value="UniProtKB-SubCell"/>
</dbReference>
<dbReference type="InterPro" id="IPR020846">
    <property type="entry name" value="MFS_dom"/>
</dbReference>
<dbReference type="PANTHER" id="PTHR11360">
    <property type="entry name" value="MONOCARBOXYLATE TRANSPORTER"/>
    <property type="match status" value="1"/>
</dbReference>
<feature type="transmembrane region" description="Helical" evidence="4">
    <location>
        <begin position="348"/>
        <end position="373"/>
    </location>
</feature>
<feature type="transmembrane region" description="Helical" evidence="4">
    <location>
        <begin position="182"/>
        <end position="202"/>
    </location>
</feature>
<dbReference type="InterPro" id="IPR050327">
    <property type="entry name" value="Proton-linked_MCT"/>
</dbReference>
<comment type="similarity">
    <text evidence="2">Belongs to the major facilitator superfamily. Monocarboxylate porter (TC 2.A.1.13) family.</text>
</comment>
<dbReference type="GO" id="GO:0022857">
    <property type="term" value="F:transmembrane transporter activity"/>
    <property type="evidence" value="ECO:0007669"/>
    <property type="project" value="InterPro"/>
</dbReference>
<evidence type="ECO:0000313" key="7">
    <source>
        <dbReference type="Proteomes" id="UP000076761"/>
    </source>
</evidence>
<feature type="transmembrane region" description="Helical" evidence="4">
    <location>
        <begin position="418"/>
        <end position="439"/>
    </location>
</feature>
<protein>
    <submittedName>
        <fullName evidence="6">Monocarboxylate permease</fullName>
    </submittedName>
</protein>
<feature type="transmembrane region" description="Helical" evidence="4">
    <location>
        <begin position="320"/>
        <end position="342"/>
    </location>
</feature>
<feature type="transmembrane region" description="Helical" evidence="4">
    <location>
        <begin position="260"/>
        <end position="282"/>
    </location>
</feature>
<dbReference type="Proteomes" id="UP000076761">
    <property type="component" value="Unassembled WGS sequence"/>
</dbReference>
<dbReference type="OrthoDB" id="6509908at2759"/>
<feature type="transmembrane region" description="Helical" evidence="4">
    <location>
        <begin position="214"/>
        <end position="234"/>
    </location>
</feature>
<keyword evidence="4" id="KW-0472">Membrane</keyword>
<feature type="transmembrane region" description="Helical" evidence="4">
    <location>
        <begin position="53"/>
        <end position="74"/>
    </location>
</feature>
<feature type="transmembrane region" description="Helical" evidence="4">
    <location>
        <begin position="385"/>
        <end position="406"/>
    </location>
</feature>
<dbReference type="PANTHER" id="PTHR11360:SF177">
    <property type="entry name" value="RIBOFLAVIN TRANSPORTER MCH5"/>
    <property type="match status" value="1"/>
</dbReference>
<dbReference type="SUPFAM" id="SSF103473">
    <property type="entry name" value="MFS general substrate transporter"/>
    <property type="match status" value="1"/>
</dbReference>